<dbReference type="EMBL" id="ML996383">
    <property type="protein sequence ID" value="KAF2726840.1"/>
    <property type="molecule type" value="Genomic_DNA"/>
</dbReference>
<sequence>MSTVLALASSFASAVPSSIVLPNPAETFFAGSPGAGNRDFGYAVLQTECSSSGKTCQSACGSSFSGCWGLPNATGCLDTSARESCCNPTAAHARGATCQSGYYCAEVTTDFEDGLFCCKQSTSLRECKESVIDVARGSATPVAVTAVKIVGGDAPTSAVPQQTTVEVPTEDDGKKSEVGIIVGSVLGGVFLFILLILLALLVWRRQERHMEATQRAKEAETQDSEIDLPPSYRTSMLEGMIWEIGRRSPNEVDGHARTDLGGQRGIELDGQQRFELPAQPKS</sequence>
<keyword evidence="1" id="KW-0812">Transmembrane</keyword>
<proteinExistence type="predicted"/>
<protein>
    <submittedName>
        <fullName evidence="2">Uncharacterized protein</fullName>
    </submittedName>
</protein>
<reference evidence="2" key="1">
    <citation type="journal article" date="2020" name="Stud. Mycol.">
        <title>101 Dothideomycetes genomes: a test case for predicting lifestyles and emergence of pathogens.</title>
        <authorList>
            <person name="Haridas S."/>
            <person name="Albert R."/>
            <person name="Binder M."/>
            <person name="Bloem J."/>
            <person name="Labutti K."/>
            <person name="Salamov A."/>
            <person name="Andreopoulos B."/>
            <person name="Baker S."/>
            <person name="Barry K."/>
            <person name="Bills G."/>
            <person name="Bluhm B."/>
            <person name="Cannon C."/>
            <person name="Castanera R."/>
            <person name="Culley D."/>
            <person name="Daum C."/>
            <person name="Ezra D."/>
            <person name="Gonzalez J."/>
            <person name="Henrissat B."/>
            <person name="Kuo A."/>
            <person name="Liang C."/>
            <person name="Lipzen A."/>
            <person name="Lutzoni F."/>
            <person name="Magnuson J."/>
            <person name="Mondo S."/>
            <person name="Nolan M."/>
            <person name="Ohm R."/>
            <person name="Pangilinan J."/>
            <person name="Park H.-J."/>
            <person name="Ramirez L."/>
            <person name="Alfaro M."/>
            <person name="Sun H."/>
            <person name="Tritt A."/>
            <person name="Yoshinaga Y."/>
            <person name="Zwiers L.-H."/>
            <person name="Turgeon B."/>
            <person name="Goodwin S."/>
            <person name="Spatafora J."/>
            <person name="Crous P."/>
            <person name="Grigoriev I."/>
        </authorList>
    </citation>
    <scope>NUCLEOTIDE SEQUENCE</scope>
    <source>
        <strain evidence="2">CBS 125425</strain>
    </source>
</reference>
<dbReference type="Proteomes" id="UP000799444">
    <property type="component" value="Unassembled WGS sequence"/>
</dbReference>
<keyword evidence="3" id="KW-1185">Reference proteome</keyword>
<evidence type="ECO:0000256" key="1">
    <source>
        <dbReference type="SAM" id="Phobius"/>
    </source>
</evidence>
<dbReference type="OrthoDB" id="5409186at2759"/>
<accession>A0A9P4UW64</accession>
<evidence type="ECO:0000313" key="2">
    <source>
        <dbReference type="EMBL" id="KAF2726840.1"/>
    </source>
</evidence>
<organism evidence="2 3">
    <name type="scientific">Polyplosphaeria fusca</name>
    <dbReference type="NCBI Taxonomy" id="682080"/>
    <lineage>
        <taxon>Eukaryota</taxon>
        <taxon>Fungi</taxon>
        <taxon>Dikarya</taxon>
        <taxon>Ascomycota</taxon>
        <taxon>Pezizomycotina</taxon>
        <taxon>Dothideomycetes</taxon>
        <taxon>Pleosporomycetidae</taxon>
        <taxon>Pleosporales</taxon>
        <taxon>Tetraplosphaeriaceae</taxon>
        <taxon>Polyplosphaeria</taxon>
    </lineage>
</organism>
<comment type="caution">
    <text evidence="2">The sequence shown here is derived from an EMBL/GenBank/DDBJ whole genome shotgun (WGS) entry which is preliminary data.</text>
</comment>
<evidence type="ECO:0000313" key="3">
    <source>
        <dbReference type="Proteomes" id="UP000799444"/>
    </source>
</evidence>
<name>A0A9P4UW64_9PLEO</name>
<keyword evidence="1" id="KW-1133">Transmembrane helix</keyword>
<feature type="transmembrane region" description="Helical" evidence="1">
    <location>
        <begin position="178"/>
        <end position="203"/>
    </location>
</feature>
<gene>
    <name evidence="2" type="ORF">EJ04DRAFT_582430</name>
</gene>
<dbReference type="AlphaFoldDB" id="A0A9P4UW64"/>
<keyword evidence="1" id="KW-0472">Membrane</keyword>